<keyword evidence="12" id="KW-1185">Reference proteome</keyword>
<evidence type="ECO:0000256" key="5">
    <source>
        <dbReference type="ARBA" id="ARBA00022777"/>
    </source>
</evidence>
<feature type="compositionally biased region" description="Polar residues" evidence="8">
    <location>
        <begin position="14"/>
        <end position="23"/>
    </location>
</feature>
<evidence type="ECO:0000313" key="12">
    <source>
        <dbReference type="Proteomes" id="UP000530660"/>
    </source>
</evidence>
<dbReference type="EC" id="2.7.1.148" evidence="2"/>
<dbReference type="GO" id="GO:0050515">
    <property type="term" value="F:4-(cytidine 5'-diphospho)-2-C-methyl-D-erythritol kinase activity"/>
    <property type="evidence" value="ECO:0007669"/>
    <property type="project" value="UniProtKB-EC"/>
</dbReference>
<evidence type="ECO:0000256" key="4">
    <source>
        <dbReference type="ARBA" id="ARBA00022741"/>
    </source>
</evidence>
<feature type="compositionally biased region" description="Basic and acidic residues" evidence="8">
    <location>
        <begin position="1"/>
        <end position="10"/>
    </location>
</feature>
<dbReference type="InterPro" id="IPR006204">
    <property type="entry name" value="GHMP_kinase_N_dom"/>
</dbReference>
<feature type="compositionally biased region" description="Pro residues" evidence="8">
    <location>
        <begin position="363"/>
        <end position="379"/>
    </location>
</feature>
<feature type="region of interest" description="Disordered" evidence="8">
    <location>
        <begin position="350"/>
        <end position="379"/>
    </location>
</feature>
<keyword evidence="6" id="KW-0067">ATP-binding</keyword>
<dbReference type="NCBIfam" id="TIGR00154">
    <property type="entry name" value="ispE"/>
    <property type="match status" value="1"/>
</dbReference>
<dbReference type="Gene3D" id="3.30.70.890">
    <property type="entry name" value="GHMP kinase, C-terminal domain"/>
    <property type="match status" value="1"/>
</dbReference>
<evidence type="ECO:0000256" key="8">
    <source>
        <dbReference type="SAM" id="MobiDB-lite"/>
    </source>
</evidence>
<keyword evidence="3" id="KW-0808">Transferase</keyword>
<gene>
    <name evidence="11" type="ORF">F1559_004236</name>
</gene>
<evidence type="ECO:0000256" key="3">
    <source>
        <dbReference type="ARBA" id="ARBA00022679"/>
    </source>
</evidence>
<dbReference type="Gene3D" id="3.30.230.10">
    <property type="match status" value="1"/>
</dbReference>
<dbReference type="PANTHER" id="PTHR43527:SF2">
    <property type="entry name" value="4-DIPHOSPHOCYTIDYL-2-C-METHYL-D-ERYTHRITOL KINASE, CHLOROPLASTIC"/>
    <property type="match status" value="1"/>
</dbReference>
<dbReference type="Pfam" id="PF08544">
    <property type="entry name" value="GHMP_kinases_C"/>
    <property type="match status" value="1"/>
</dbReference>
<dbReference type="OrthoDB" id="3191556at2759"/>
<evidence type="ECO:0000259" key="9">
    <source>
        <dbReference type="Pfam" id="PF00288"/>
    </source>
</evidence>
<feature type="domain" description="GHMP kinase C-terminal" evidence="10">
    <location>
        <begin position="239"/>
        <end position="295"/>
    </location>
</feature>
<dbReference type="Pfam" id="PF00288">
    <property type="entry name" value="GHMP_kinases_N"/>
    <property type="match status" value="1"/>
</dbReference>
<dbReference type="Proteomes" id="UP000530660">
    <property type="component" value="Unassembled WGS sequence"/>
</dbReference>
<evidence type="ECO:0000259" key="10">
    <source>
        <dbReference type="Pfam" id="PF08544"/>
    </source>
</evidence>
<evidence type="ECO:0000256" key="6">
    <source>
        <dbReference type="ARBA" id="ARBA00022840"/>
    </source>
</evidence>
<keyword evidence="4" id="KW-0547">Nucleotide-binding</keyword>
<protein>
    <recommendedName>
        <fullName evidence="2">4-(cytidine 5'-diphospho)-2-C-methyl-D-erythritol kinase</fullName>
        <ecNumber evidence="2">2.7.1.148</ecNumber>
    </recommendedName>
    <alternativeName>
        <fullName evidence="7">4-(cytidine-5'-diphospho)-2-C-methyl-D-erythritol kinase</fullName>
    </alternativeName>
</protein>
<evidence type="ECO:0000256" key="2">
    <source>
        <dbReference type="ARBA" id="ARBA00012052"/>
    </source>
</evidence>
<dbReference type="InterPro" id="IPR004424">
    <property type="entry name" value="IspE"/>
</dbReference>
<dbReference type="GO" id="GO:0016114">
    <property type="term" value="P:terpenoid biosynthetic process"/>
    <property type="evidence" value="ECO:0007669"/>
    <property type="project" value="InterPro"/>
</dbReference>
<dbReference type="InterPro" id="IPR036554">
    <property type="entry name" value="GHMP_kinase_C_sf"/>
</dbReference>
<organism evidence="11 12">
    <name type="scientific">Cyanidiococcus yangmingshanensis</name>
    <dbReference type="NCBI Taxonomy" id="2690220"/>
    <lineage>
        <taxon>Eukaryota</taxon>
        <taxon>Rhodophyta</taxon>
        <taxon>Bangiophyceae</taxon>
        <taxon>Cyanidiales</taxon>
        <taxon>Cyanidiaceae</taxon>
        <taxon>Cyanidiococcus</taxon>
    </lineage>
</organism>
<comment type="caution">
    <text evidence="11">The sequence shown here is derived from an EMBL/GenBank/DDBJ whole genome shotgun (WGS) entry which is preliminary data.</text>
</comment>
<dbReference type="EMBL" id="VWRR01000007">
    <property type="protein sequence ID" value="KAF6003386.1"/>
    <property type="molecule type" value="Genomic_DNA"/>
</dbReference>
<name>A0A7J7IJU8_9RHOD</name>
<proteinExistence type="inferred from homology"/>
<feature type="region of interest" description="Disordered" evidence="8">
    <location>
        <begin position="1"/>
        <end position="27"/>
    </location>
</feature>
<dbReference type="InterPro" id="IPR020568">
    <property type="entry name" value="Ribosomal_Su5_D2-typ_SF"/>
</dbReference>
<dbReference type="SUPFAM" id="SSF54211">
    <property type="entry name" value="Ribosomal protein S5 domain 2-like"/>
    <property type="match status" value="1"/>
</dbReference>
<dbReference type="AlphaFoldDB" id="A0A7J7IJU8"/>
<feature type="domain" description="GHMP kinase N-terminal" evidence="9">
    <location>
        <begin position="103"/>
        <end position="178"/>
    </location>
</feature>
<evidence type="ECO:0000256" key="7">
    <source>
        <dbReference type="ARBA" id="ARBA00032554"/>
    </source>
</evidence>
<dbReference type="PANTHER" id="PTHR43527">
    <property type="entry name" value="4-DIPHOSPHOCYTIDYL-2-C-METHYL-D-ERYTHRITOL KINASE, CHLOROPLASTIC"/>
    <property type="match status" value="1"/>
</dbReference>
<keyword evidence="5" id="KW-0418">Kinase</keyword>
<sequence>MGPASKEAEAPKTSGESGNSNPATGEAATVDSFDGYDLVLHSPSKINVFLRVLQRRPDGFHEVATVMQAISLTDRMGFQELPSSAADDILECDNARVPLDKSNLIIKALETFRLQTGQRKYYRVRIEKQIPMEAGLGGGSGNAATALFAANRLCGQPATNEDLIRWAGEVGSDAAFFFSRGSAYCTGRGEQLHPMQPLAPAHLYVIKPKGIGLSTAAVYSALDVNSLNQQGLLDPNMLREQIERHGPFLSPLVNDLEEPAFALVPLLRDLKAFIESFGFRRVLMSGSGTSFFALGFPDSRYGNRFKDTFAVQSRLQVGPLMKLFQDGVDVFECRFIRRYSDDRWYMERPPLESSNSVSKRQAPPFPLPQQTPVPKNPHH</sequence>
<dbReference type="InterPro" id="IPR014721">
    <property type="entry name" value="Ribsml_uS5_D2-typ_fold_subgr"/>
</dbReference>
<comment type="similarity">
    <text evidence="1">Belongs to the GHMP kinase family. IspE subfamily.</text>
</comment>
<evidence type="ECO:0000313" key="11">
    <source>
        <dbReference type="EMBL" id="KAF6003386.1"/>
    </source>
</evidence>
<reference evidence="11 12" key="1">
    <citation type="journal article" date="2020" name="J. Phycol.">
        <title>Comparative genome analysis reveals Cyanidiococcus gen. nov., a new extremophilic red algal genus sister to Cyanidioschyzon (Cyanidioschyzonaceae, Rhodophyta).</title>
        <authorList>
            <person name="Liu S.-L."/>
            <person name="Chiang Y.-R."/>
            <person name="Yoon H.S."/>
            <person name="Fu H.-Y."/>
        </authorList>
    </citation>
    <scope>NUCLEOTIDE SEQUENCE [LARGE SCALE GENOMIC DNA]</scope>
    <source>
        <strain evidence="11 12">THAL066</strain>
    </source>
</reference>
<dbReference type="InterPro" id="IPR013750">
    <property type="entry name" value="GHMP_kinase_C_dom"/>
</dbReference>
<accession>A0A7J7IJU8</accession>
<dbReference type="GO" id="GO:0005524">
    <property type="term" value="F:ATP binding"/>
    <property type="evidence" value="ECO:0007669"/>
    <property type="project" value="UniProtKB-KW"/>
</dbReference>
<dbReference type="HAMAP" id="MF_00061">
    <property type="entry name" value="IspE"/>
    <property type="match status" value="1"/>
</dbReference>
<dbReference type="SUPFAM" id="SSF55060">
    <property type="entry name" value="GHMP Kinase, C-terminal domain"/>
    <property type="match status" value="1"/>
</dbReference>
<evidence type="ECO:0000256" key="1">
    <source>
        <dbReference type="ARBA" id="ARBA00009684"/>
    </source>
</evidence>